<gene>
    <name evidence="3" type="ORF">BDQ12DRAFT_676510</name>
</gene>
<sequence length="319" mass="35582">MKERNSTTSLSFTSQPRSALPQHLHGEIDLFLKDLKIDTRRLQSVVAAHTDESQILERIYYKGKNQHRSALFWRRVAEIRRYCDSLRNVNISAVVNRLRYCFFGPEALQTPAFLKGSWTHFPTLQSINNALKELSECSTLVEKMCNQMLGAYRSFVISMQSGAFLQILLALVAIASRLHALSSELREILGHIGLSLNKVLLIITSNMAVDSATISQSKTLEASKSSLLPGPSALDINLDPNESAQNNTQEAVNAANYGDIFPTAHIQSGKSRIVIVNESRIEPEVHMSRGSSASLRYPNEKTKKKRPKTIDEIDAIFGV</sequence>
<evidence type="ECO:0000313" key="3">
    <source>
        <dbReference type="EMBL" id="TFK42622.1"/>
    </source>
</evidence>
<dbReference type="AlphaFoldDB" id="A0A5C3MBC5"/>
<dbReference type="PANTHER" id="PTHR34786">
    <property type="entry name" value="OS09G0504900 PROTEIN"/>
    <property type="match status" value="1"/>
</dbReference>
<keyword evidence="1" id="KW-0812">Transmembrane</keyword>
<evidence type="ECO:0000259" key="2">
    <source>
        <dbReference type="Pfam" id="PF14780"/>
    </source>
</evidence>
<keyword evidence="4" id="KW-1185">Reference proteome</keyword>
<dbReference type="InterPro" id="IPR027951">
    <property type="entry name" value="Nepro_N"/>
</dbReference>
<name>A0A5C3MBC5_9AGAR</name>
<protein>
    <recommendedName>
        <fullName evidence="2">Nucleolus and neural progenitor protein-like N-terminal domain-containing protein</fullName>
    </recommendedName>
</protein>
<dbReference type="Proteomes" id="UP000308652">
    <property type="component" value="Unassembled WGS sequence"/>
</dbReference>
<proteinExistence type="predicted"/>
<feature type="domain" description="Nucleolus and neural progenitor protein-like N-terminal" evidence="2">
    <location>
        <begin position="31"/>
        <end position="185"/>
    </location>
</feature>
<dbReference type="PANTHER" id="PTHR34786:SF1">
    <property type="entry name" value="OS09G0504900 PROTEIN"/>
    <property type="match status" value="1"/>
</dbReference>
<accession>A0A5C3MBC5</accession>
<keyword evidence="1" id="KW-0472">Membrane</keyword>
<feature type="transmembrane region" description="Helical" evidence="1">
    <location>
        <begin position="154"/>
        <end position="176"/>
    </location>
</feature>
<keyword evidence="1" id="KW-1133">Transmembrane helix</keyword>
<dbReference type="OrthoDB" id="114080at2759"/>
<evidence type="ECO:0000313" key="4">
    <source>
        <dbReference type="Proteomes" id="UP000308652"/>
    </source>
</evidence>
<organism evidence="3 4">
    <name type="scientific">Crucibulum laeve</name>
    <dbReference type="NCBI Taxonomy" id="68775"/>
    <lineage>
        <taxon>Eukaryota</taxon>
        <taxon>Fungi</taxon>
        <taxon>Dikarya</taxon>
        <taxon>Basidiomycota</taxon>
        <taxon>Agaricomycotina</taxon>
        <taxon>Agaricomycetes</taxon>
        <taxon>Agaricomycetidae</taxon>
        <taxon>Agaricales</taxon>
        <taxon>Agaricineae</taxon>
        <taxon>Nidulariaceae</taxon>
        <taxon>Crucibulum</taxon>
    </lineage>
</organism>
<reference evidence="3 4" key="1">
    <citation type="journal article" date="2019" name="Nat. Ecol. Evol.">
        <title>Megaphylogeny resolves global patterns of mushroom evolution.</title>
        <authorList>
            <person name="Varga T."/>
            <person name="Krizsan K."/>
            <person name="Foldi C."/>
            <person name="Dima B."/>
            <person name="Sanchez-Garcia M."/>
            <person name="Sanchez-Ramirez S."/>
            <person name="Szollosi G.J."/>
            <person name="Szarkandi J.G."/>
            <person name="Papp V."/>
            <person name="Albert L."/>
            <person name="Andreopoulos W."/>
            <person name="Angelini C."/>
            <person name="Antonin V."/>
            <person name="Barry K.W."/>
            <person name="Bougher N.L."/>
            <person name="Buchanan P."/>
            <person name="Buyck B."/>
            <person name="Bense V."/>
            <person name="Catcheside P."/>
            <person name="Chovatia M."/>
            <person name="Cooper J."/>
            <person name="Damon W."/>
            <person name="Desjardin D."/>
            <person name="Finy P."/>
            <person name="Geml J."/>
            <person name="Haridas S."/>
            <person name="Hughes K."/>
            <person name="Justo A."/>
            <person name="Karasinski D."/>
            <person name="Kautmanova I."/>
            <person name="Kiss B."/>
            <person name="Kocsube S."/>
            <person name="Kotiranta H."/>
            <person name="LaButti K.M."/>
            <person name="Lechner B.E."/>
            <person name="Liimatainen K."/>
            <person name="Lipzen A."/>
            <person name="Lukacs Z."/>
            <person name="Mihaltcheva S."/>
            <person name="Morgado L.N."/>
            <person name="Niskanen T."/>
            <person name="Noordeloos M.E."/>
            <person name="Ohm R.A."/>
            <person name="Ortiz-Santana B."/>
            <person name="Ovrebo C."/>
            <person name="Racz N."/>
            <person name="Riley R."/>
            <person name="Savchenko A."/>
            <person name="Shiryaev A."/>
            <person name="Soop K."/>
            <person name="Spirin V."/>
            <person name="Szebenyi C."/>
            <person name="Tomsovsky M."/>
            <person name="Tulloss R.E."/>
            <person name="Uehling J."/>
            <person name="Grigoriev I.V."/>
            <person name="Vagvolgyi C."/>
            <person name="Papp T."/>
            <person name="Martin F.M."/>
            <person name="Miettinen O."/>
            <person name="Hibbett D.S."/>
            <person name="Nagy L.G."/>
        </authorList>
    </citation>
    <scope>NUCLEOTIDE SEQUENCE [LARGE SCALE GENOMIC DNA]</scope>
    <source>
        <strain evidence="3 4">CBS 166.37</strain>
    </source>
</reference>
<dbReference type="Pfam" id="PF14780">
    <property type="entry name" value="NEPRO_N"/>
    <property type="match status" value="1"/>
</dbReference>
<dbReference type="STRING" id="68775.A0A5C3MBC5"/>
<evidence type="ECO:0000256" key="1">
    <source>
        <dbReference type="SAM" id="Phobius"/>
    </source>
</evidence>
<dbReference type="EMBL" id="ML213592">
    <property type="protein sequence ID" value="TFK42622.1"/>
    <property type="molecule type" value="Genomic_DNA"/>
</dbReference>